<name>A0A1J7J2E2_9PEZI</name>
<protein>
    <submittedName>
        <fullName evidence="2">Uncharacterized protein</fullName>
    </submittedName>
</protein>
<keyword evidence="3" id="KW-1185">Reference proteome</keyword>
<evidence type="ECO:0000313" key="2">
    <source>
        <dbReference type="EMBL" id="OIW23324.1"/>
    </source>
</evidence>
<feature type="region of interest" description="Disordered" evidence="1">
    <location>
        <begin position="140"/>
        <end position="172"/>
    </location>
</feature>
<evidence type="ECO:0000313" key="3">
    <source>
        <dbReference type="Proteomes" id="UP000182658"/>
    </source>
</evidence>
<reference evidence="2 3" key="1">
    <citation type="submission" date="2016-10" db="EMBL/GenBank/DDBJ databases">
        <title>Draft genome sequence of Coniochaeta ligniaria NRRL30616, a lignocellulolytic fungus for bioabatement of inhibitors in plant biomass hydrolysates.</title>
        <authorList>
            <consortium name="DOE Joint Genome Institute"/>
            <person name="Jimenez D.J."/>
            <person name="Hector R.E."/>
            <person name="Riley R."/>
            <person name="Sun H."/>
            <person name="Grigoriev I.V."/>
            <person name="Van Elsas J.D."/>
            <person name="Nichols N.N."/>
        </authorList>
    </citation>
    <scope>NUCLEOTIDE SEQUENCE [LARGE SCALE GENOMIC DNA]</scope>
    <source>
        <strain evidence="2 3">NRRL 30616</strain>
    </source>
</reference>
<dbReference type="OrthoDB" id="5430299at2759"/>
<dbReference type="AlphaFoldDB" id="A0A1J7J2E2"/>
<organism evidence="2 3">
    <name type="scientific">Coniochaeta ligniaria NRRL 30616</name>
    <dbReference type="NCBI Taxonomy" id="1408157"/>
    <lineage>
        <taxon>Eukaryota</taxon>
        <taxon>Fungi</taxon>
        <taxon>Dikarya</taxon>
        <taxon>Ascomycota</taxon>
        <taxon>Pezizomycotina</taxon>
        <taxon>Sordariomycetes</taxon>
        <taxon>Sordariomycetidae</taxon>
        <taxon>Coniochaetales</taxon>
        <taxon>Coniochaetaceae</taxon>
        <taxon>Coniochaeta</taxon>
    </lineage>
</organism>
<dbReference type="EMBL" id="KV875107">
    <property type="protein sequence ID" value="OIW23324.1"/>
    <property type="molecule type" value="Genomic_DNA"/>
</dbReference>
<proteinExistence type="predicted"/>
<dbReference type="Proteomes" id="UP000182658">
    <property type="component" value="Unassembled WGS sequence"/>
</dbReference>
<dbReference type="InParanoid" id="A0A1J7J2E2"/>
<evidence type="ECO:0000256" key="1">
    <source>
        <dbReference type="SAM" id="MobiDB-lite"/>
    </source>
</evidence>
<sequence length="329" mass="36665">MPTVGEFEAAMSSMLSLPPGVSSSDHLRKLFPSTEDRLAYGTWLNNNHDHSPRPLSASEFCSVVDNKHLVQWTSLGEFVRSTLFHGGKLSVPVGSDSEYAYRLVPGPHGLVPHDRNLSPWSQGYAREPLLEHELLGVNLSVQPREPPLPANRRRTNMSEESTRSGQSDDENNPLAPGFIFFQLGELQYVFHDLEDADLLGAPAQAILARENDYSWESTGFYLVARLGTTGKMAGVYAVHDMFPVHQYTGRREQRRGDNWGVLPRGEQEERRDRIAGIGQFSIARIGDSLGQLGYDRPLTLTERVDHPVELVRVKPSAGARGAVRERVVE</sequence>
<gene>
    <name evidence="2" type="ORF">CONLIGDRAFT_637746</name>
</gene>
<accession>A0A1J7J2E2</accession>
<dbReference type="STRING" id="1408157.A0A1J7J2E2"/>